<evidence type="ECO:0000256" key="1">
    <source>
        <dbReference type="SAM" id="MobiDB-lite"/>
    </source>
</evidence>
<gene>
    <name evidence="3" type="ORF">B1H20_23785</name>
</gene>
<dbReference type="AlphaFoldDB" id="A0A1V0UGG5"/>
<sequence length="355" mass="39625">METHTIPRGHWFDDDDFRTLVKQVMGLRPRSWSLAEVERATAALGWELREPRTVGHRVWRRFAPRTGPSYGYGLLESDVSDPERIRRLNLSLIDLPDEGEDDVAVADRIRAAWWVMEDELGPPAMWGGYSGPWMLWRRTDVGDPRLAALPDLLLHAHDDGRMSLDLLPPGSDADAVGQASVRGRWYATEPSDLPPASAPTATALPPGTTWEDVEKRLAQALRTLGRGMPFLPGRFILHLGAAGDPQRFVQCWSQDLGLVIEATGFLHHPDAANPAQLTRDGWDFSLSIWQRRFPDAMKDYEHATIAARLLIGELRHIGVELADLSYDGTISGRGRGFHLELPDLLVPRVHQPASA</sequence>
<dbReference type="EMBL" id="CP020570">
    <property type="protein sequence ID" value="ARF64062.1"/>
    <property type="molecule type" value="Genomic_DNA"/>
</dbReference>
<dbReference type="KEGG" id="svu:B1H20_23785"/>
<evidence type="ECO:0000313" key="4">
    <source>
        <dbReference type="Proteomes" id="UP000192445"/>
    </source>
</evidence>
<dbReference type="InterPro" id="IPR054344">
    <property type="entry name" value="TY-Chap_N"/>
</dbReference>
<protein>
    <recommendedName>
        <fullName evidence="2">TY-Chap N-terminal domain-containing protein</fullName>
    </recommendedName>
</protein>
<name>A0A1V0UGG5_STRVN</name>
<dbReference type="Proteomes" id="UP000192445">
    <property type="component" value="Chromosome"/>
</dbReference>
<accession>A0A1V0UGG5</accession>
<reference evidence="3 4" key="1">
    <citation type="submission" date="2017-03" db="EMBL/GenBank/DDBJ databases">
        <title>Complete Genome Sequence of a natural compounds producer, Streptomyces violaceus S21.</title>
        <authorList>
            <person name="Zhong C."/>
            <person name="Zhao Z."/>
            <person name="Fu J."/>
            <person name="Zong G."/>
            <person name="Qin R."/>
            <person name="Cao G."/>
        </authorList>
    </citation>
    <scope>NUCLEOTIDE SEQUENCE [LARGE SCALE GENOMIC DNA]</scope>
    <source>
        <strain evidence="3 4">S21</strain>
    </source>
</reference>
<evidence type="ECO:0000313" key="3">
    <source>
        <dbReference type="EMBL" id="ARF64062.1"/>
    </source>
</evidence>
<organism evidence="3 4">
    <name type="scientific">Streptomyces violaceoruber</name>
    <dbReference type="NCBI Taxonomy" id="1935"/>
    <lineage>
        <taxon>Bacteria</taxon>
        <taxon>Bacillati</taxon>
        <taxon>Actinomycetota</taxon>
        <taxon>Actinomycetes</taxon>
        <taxon>Kitasatosporales</taxon>
        <taxon>Streptomycetaceae</taxon>
        <taxon>Streptomyces</taxon>
        <taxon>Streptomyces violaceoruber group</taxon>
    </lineage>
</organism>
<dbReference type="OrthoDB" id="3455656at2"/>
<proteinExistence type="predicted"/>
<dbReference type="RefSeq" id="WP_083193238.1">
    <property type="nucleotide sequence ID" value="NZ_CP020570.1"/>
</dbReference>
<feature type="region of interest" description="Disordered" evidence="1">
    <location>
        <begin position="188"/>
        <end position="207"/>
    </location>
</feature>
<dbReference type="Pfam" id="PF22552">
    <property type="entry name" value="TY-Chap3"/>
    <property type="match status" value="1"/>
</dbReference>
<evidence type="ECO:0000259" key="2">
    <source>
        <dbReference type="Pfam" id="PF22552"/>
    </source>
</evidence>
<feature type="compositionally biased region" description="Low complexity" evidence="1">
    <location>
        <begin position="198"/>
        <end position="207"/>
    </location>
</feature>
<feature type="domain" description="TY-Chap N-terminal" evidence="2">
    <location>
        <begin position="209"/>
        <end position="315"/>
    </location>
</feature>